<keyword evidence="7 9" id="KW-0067">ATP-binding</keyword>
<dbReference type="SUPFAM" id="SSF54211">
    <property type="entry name" value="Ribosomal protein S5 domain 2-like"/>
    <property type="match status" value="1"/>
</dbReference>
<evidence type="ECO:0000313" key="12">
    <source>
        <dbReference type="EMBL" id="HDI83498.1"/>
    </source>
</evidence>
<evidence type="ECO:0000256" key="7">
    <source>
        <dbReference type="ARBA" id="ARBA00022840"/>
    </source>
</evidence>
<accession>A0A7C0VE54</accession>
<dbReference type="EC" id="2.7.1.148" evidence="2 9"/>
<dbReference type="InterPro" id="IPR006204">
    <property type="entry name" value="GHMP_kinase_N_dom"/>
</dbReference>
<dbReference type="SUPFAM" id="SSF55060">
    <property type="entry name" value="GHMP Kinase, C-terminal domain"/>
    <property type="match status" value="1"/>
</dbReference>
<evidence type="ECO:0000256" key="8">
    <source>
        <dbReference type="ARBA" id="ARBA00032554"/>
    </source>
</evidence>
<dbReference type="PANTHER" id="PTHR43527">
    <property type="entry name" value="4-DIPHOSPHOCYTIDYL-2-C-METHYL-D-ERYTHRITOL KINASE, CHLOROPLASTIC"/>
    <property type="match status" value="1"/>
</dbReference>
<reference evidence="12" key="1">
    <citation type="journal article" date="2020" name="mSystems">
        <title>Genome- and Community-Level Interaction Insights into Carbon Utilization and Element Cycling Functions of Hydrothermarchaeota in Hydrothermal Sediment.</title>
        <authorList>
            <person name="Zhou Z."/>
            <person name="Liu Y."/>
            <person name="Xu W."/>
            <person name="Pan J."/>
            <person name="Luo Z.H."/>
            <person name="Li M."/>
        </authorList>
    </citation>
    <scope>NUCLEOTIDE SEQUENCE [LARGE SCALE GENOMIC DNA]</scope>
    <source>
        <strain evidence="12">HyVt-102</strain>
    </source>
</reference>
<feature type="active site" evidence="9">
    <location>
        <position position="144"/>
    </location>
</feature>
<organism evidence="12">
    <name type="scientific">candidate division WOR-3 bacterium</name>
    <dbReference type="NCBI Taxonomy" id="2052148"/>
    <lineage>
        <taxon>Bacteria</taxon>
        <taxon>Bacteria division WOR-3</taxon>
    </lineage>
</organism>
<evidence type="ECO:0000256" key="2">
    <source>
        <dbReference type="ARBA" id="ARBA00012052"/>
    </source>
</evidence>
<comment type="function">
    <text evidence="9">Catalyzes the phosphorylation of the position 2 hydroxy group of 4-diphosphocytidyl-2C-methyl-D-erythritol.</text>
</comment>
<dbReference type="InterPro" id="IPR014721">
    <property type="entry name" value="Ribsml_uS5_D2-typ_fold_subgr"/>
</dbReference>
<evidence type="ECO:0000256" key="5">
    <source>
        <dbReference type="ARBA" id="ARBA00022741"/>
    </source>
</evidence>
<dbReference type="Pfam" id="PF00288">
    <property type="entry name" value="GHMP_kinases_N"/>
    <property type="match status" value="1"/>
</dbReference>
<feature type="binding site" evidence="9">
    <location>
        <begin position="102"/>
        <end position="112"/>
    </location>
    <ligand>
        <name>ATP</name>
        <dbReference type="ChEBI" id="CHEBI:30616"/>
    </ligand>
</feature>
<dbReference type="GO" id="GO:0016114">
    <property type="term" value="P:terpenoid biosynthetic process"/>
    <property type="evidence" value="ECO:0007669"/>
    <property type="project" value="UniProtKB-UniRule"/>
</dbReference>
<keyword evidence="5 9" id="KW-0547">Nucleotide-binding</keyword>
<dbReference type="Pfam" id="PF08544">
    <property type="entry name" value="GHMP_kinases_C"/>
    <property type="match status" value="1"/>
</dbReference>
<dbReference type="Gene3D" id="3.30.230.10">
    <property type="match status" value="1"/>
</dbReference>
<comment type="caution">
    <text evidence="12">The sequence shown here is derived from an EMBL/GenBank/DDBJ whole genome shotgun (WGS) entry which is preliminary data.</text>
</comment>
<comment type="catalytic activity">
    <reaction evidence="9">
        <text>4-CDP-2-C-methyl-D-erythritol + ATP = 4-CDP-2-C-methyl-D-erythritol 2-phosphate + ADP + H(+)</text>
        <dbReference type="Rhea" id="RHEA:18437"/>
        <dbReference type="ChEBI" id="CHEBI:15378"/>
        <dbReference type="ChEBI" id="CHEBI:30616"/>
        <dbReference type="ChEBI" id="CHEBI:57823"/>
        <dbReference type="ChEBI" id="CHEBI:57919"/>
        <dbReference type="ChEBI" id="CHEBI:456216"/>
        <dbReference type="EC" id="2.7.1.148"/>
    </reaction>
</comment>
<feature type="active site" evidence="9">
    <location>
        <position position="18"/>
    </location>
</feature>
<dbReference type="PANTHER" id="PTHR43527:SF2">
    <property type="entry name" value="4-DIPHOSPHOCYTIDYL-2-C-METHYL-D-ERYTHRITOL KINASE, CHLOROPLASTIC"/>
    <property type="match status" value="1"/>
</dbReference>
<dbReference type="InterPro" id="IPR004424">
    <property type="entry name" value="IspE"/>
</dbReference>
<evidence type="ECO:0000259" key="11">
    <source>
        <dbReference type="Pfam" id="PF08544"/>
    </source>
</evidence>
<evidence type="ECO:0000256" key="9">
    <source>
        <dbReference type="HAMAP-Rule" id="MF_00061"/>
    </source>
</evidence>
<dbReference type="PIRSF" id="PIRSF010376">
    <property type="entry name" value="IspE"/>
    <property type="match status" value="1"/>
</dbReference>
<gene>
    <name evidence="9 12" type="primary">ispE</name>
    <name evidence="12" type="ORF">ENF18_06900</name>
</gene>
<dbReference type="GO" id="GO:0019288">
    <property type="term" value="P:isopentenyl diphosphate biosynthetic process, methylerythritol 4-phosphate pathway"/>
    <property type="evidence" value="ECO:0007669"/>
    <property type="project" value="UniProtKB-UniRule"/>
</dbReference>
<evidence type="ECO:0000259" key="10">
    <source>
        <dbReference type="Pfam" id="PF00288"/>
    </source>
</evidence>
<dbReference type="NCBIfam" id="TIGR00154">
    <property type="entry name" value="ispE"/>
    <property type="match status" value="1"/>
</dbReference>
<dbReference type="HAMAP" id="MF_00061">
    <property type="entry name" value="IspE"/>
    <property type="match status" value="1"/>
</dbReference>
<evidence type="ECO:0000256" key="6">
    <source>
        <dbReference type="ARBA" id="ARBA00022777"/>
    </source>
</evidence>
<sequence>MEFSPEEIMGIEFRSYAKLNLYLEVLNKRADGYHNILTIFQMIDLHDKIHLNFNNSGRITVKTTRKDVPENEDNLVYRAIERFQEKTGLEFGADVFIEKNIPPGGGLGGGSSNAVSTLLSLNRYFNYPLSLSSLKGIADSLGSDTAFFLYGGTVLAQGRGEKIIEILPTPDMWFILICPNFSVNTGKAYEEVSRALTKPEGDVNILTEALKGEDIERIGSNLFNHFTALLMDEKEVVEVYTKLKNSNGVRGVSITGSGSCVFALIDERDAAGRLLPQFQGNGYCWICRSISSSEYVKQFNKMEA</sequence>
<dbReference type="Proteomes" id="UP000885847">
    <property type="component" value="Unassembled WGS sequence"/>
</dbReference>
<keyword evidence="6 9" id="KW-0418">Kinase</keyword>
<feature type="domain" description="GHMP kinase N-terminal" evidence="10">
    <location>
        <begin position="74"/>
        <end position="152"/>
    </location>
</feature>
<dbReference type="UniPathway" id="UPA00056">
    <property type="reaction ID" value="UER00094"/>
</dbReference>
<evidence type="ECO:0000256" key="1">
    <source>
        <dbReference type="ARBA" id="ARBA00009684"/>
    </source>
</evidence>
<dbReference type="InterPro" id="IPR013750">
    <property type="entry name" value="GHMP_kinase_C_dom"/>
</dbReference>
<dbReference type="InterPro" id="IPR036554">
    <property type="entry name" value="GHMP_kinase_C_sf"/>
</dbReference>
<dbReference type="AlphaFoldDB" id="A0A7C0VE54"/>
<evidence type="ECO:0000256" key="4">
    <source>
        <dbReference type="ARBA" id="ARBA00022679"/>
    </source>
</evidence>
<dbReference type="GO" id="GO:0005524">
    <property type="term" value="F:ATP binding"/>
    <property type="evidence" value="ECO:0007669"/>
    <property type="project" value="UniProtKB-UniRule"/>
</dbReference>
<dbReference type="EMBL" id="DQWE01000327">
    <property type="protein sequence ID" value="HDI83498.1"/>
    <property type="molecule type" value="Genomic_DNA"/>
</dbReference>
<protein>
    <recommendedName>
        <fullName evidence="3 9">4-diphosphocytidyl-2-C-methyl-D-erythritol kinase</fullName>
        <shortName evidence="9">CMK</shortName>
        <ecNumber evidence="2 9">2.7.1.148</ecNumber>
    </recommendedName>
    <alternativeName>
        <fullName evidence="8 9">4-(cytidine-5'-diphospho)-2-C-methyl-D-erythritol kinase</fullName>
    </alternativeName>
</protein>
<feature type="domain" description="GHMP kinase C-terminal" evidence="11">
    <location>
        <begin position="208"/>
        <end position="279"/>
    </location>
</feature>
<dbReference type="InterPro" id="IPR020568">
    <property type="entry name" value="Ribosomal_Su5_D2-typ_SF"/>
</dbReference>
<comment type="similarity">
    <text evidence="1 9">Belongs to the GHMP kinase family. IspE subfamily.</text>
</comment>
<keyword evidence="4 9" id="KW-0808">Transferase</keyword>
<keyword evidence="9" id="KW-0414">Isoprene biosynthesis</keyword>
<dbReference type="GO" id="GO:0050515">
    <property type="term" value="F:4-(cytidine 5'-diphospho)-2-C-methyl-D-erythritol kinase activity"/>
    <property type="evidence" value="ECO:0007669"/>
    <property type="project" value="UniProtKB-UniRule"/>
</dbReference>
<proteinExistence type="inferred from homology"/>
<comment type="pathway">
    <text evidence="9">Isoprenoid biosynthesis; isopentenyl diphosphate biosynthesis via DXP pathway; isopentenyl diphosphate from 1-deoxy-D-xylulose 5-phosphate: step 3/6.</text>
</comment>
<name>A0A7C0VE54_UNCW3</name>
<evidence type="ECO:0000256" key="3">
    <source>
        <dbReference type="ARBA" id="ARBA00017473"/>
    </source>
</evidence>
<dbReference type="Gene3D" id="3.30.70.890">
    <property type="entry name" value="GHMP kinase, C-terminal domain"/>
    <property type="match status" value="1"/>
</dbReference>